<dbReference type="InterPro" id="IPR036259">
    <property type="entry name" value="MFS_trans_sf"/>
</dbReference>
<evidence type="ECO:0000313" key="8">
    <source>
        <dbReference type="EMBL" id="MFB9760626.1"/>
    </source>
</evidence>
<feature type="transmembrane region" description="Helical" evidence="6">
    <location>
        <begin position="165"/>
        <end position="185"/>
    </location>
</feature>
<comment type="subcellular location">
    <subcellularLocation>
        <location evidence="1">Cell membrane</location>
        <topology evidence="1">Multi-pass membrane protein</topology>
    </subcellularLocation>
</comment>
<keyword evidence="5 6" id="KW-0472">Membrane</keyword>
<gene>
    <name evidence="8" type="ORF">ACFFMS_20165</name>
</gene>
<feature type="domain" description="Major facilitator superfamily (MFS) profile" evidence="7">
    <location>
        <begin position="10"/>
        <end position="203"/>
    </location>
</feature>
<feature type="transmembrane region" description="Helical" evidence="6">
    <location>
        <begin position="76"/>
        <end position="93"/>
    </location>
</feature>
<dbReference type="Pfam" id="PF07690">
    <property type="entry name" value="MFS_1"/>
    <property type="match status" value="1"/>
</dbReference>
<reference evidence="8 9" key="1">
    <citation type="submission" date="2024-09" db="EMBL/GenBank/DDBJ databases">
        <authorList>
            <person name="Sun Q."/>
            <person name="Mori K."/>
        </authorList>
    </citation>
    <scope>NUCLEOTIDE SEQUENCE [LARGE SCALE GENOMIC DNA]</scope>
    <source>
        <strain evidence="8 9">JCM 11201</strain>
    </source>
</reference>
<keyword evidence="3 6" id="KW-0812">Transmembrane</keyword>
<feature type="transmembrane region" description="Helical" evidence="6">
    <location>
        <begin position="12"/>
        <end position="35"/>
    </location>
</feature>
<evidence type="ECO:0000256" key="6">
    <source>
        <dbReference type="SAM" id="Phobius"/>
    </source>
</evidence>
<dbReference type="InterPro" id="IPR052714">
    <property type="entry name" value="MFS_Exporter"/>
</dbReference>
<sequence>MTKPKLWTKNFIGISLTSFFIFLIFYMLTVILPIYVTDEMHGNGTDIGIVATVFVVSGILFRPFTGKWFDKYGENIVIYPSILIFAVGVLALSQASSSFMFLLAGGLIGLGFGTISSCFQSIAIKSSPINRRGTATATYFVVLFDSGFAIGSFLLGMIAANTSYANVYSLGFFIILLSVVIYYLLHGRKASQMISSSDEKLSI</sequence>
<proteinExistence type="predicted"/>
<dbReference type="PANTHER" id="PTHR23531">
    <property type="entry name" value="QUINOLENE RESISTANCE PROTEIN NORA"/>
    <property type="match status" value="1"/>
</dbReference>
<dbReference type="InterPro" id="IPR011701">
    <property type="entry name" value="MFS"/>
</dbReference>
<dbReference type="PANTHER" id="PTHR23531:SF2">
    <property type="entry name" value="PERMEASE"/>
    <property type="match status" value="1"/>
</dbReference>
<dbReference type="Proteomes" id="UP001589609">
    <property type="component" value="Unassembled WGS sequence"/>
</dbReference>
<evidence type="ECO:0000256" key="1">
    <source>
        <dbReference type="ARBA" id="ARBA00004651"/>
    </source>
</evidence>
<comment type="caution">
    <text evidence="8">The sequence shown here is derived from an EMBL/GenBank/DDBJ whole genome shotgun (WGS) entry which is preliminary data.</text>
</comment>
<dbReference type="InterPro" id="IPR020846">
    <property type="entry name" value="MFS_dom"/>
</dbReference>
<evidence type="ECO:0000313" key="9">
    <source>
        <dbReference type="Proteomes" id="UP001589609"/>
    </source>
</evidence>
<dbReference type="Gene3D" id="1.20.1250.20">
    <property type="entry name" value="MFS general substrate transporter like domains"/>
    <property type="match status" value="1"/>
</dbReference>
<feature type="transmembrane region" description="Helical" evidence="6">
    <location>
        <begin position="47"/>
        <end position="64"/>
    </location>
</feature>
<protein>
    <submittedName>
        <fullName evidence="8">MFS transporter</fullName>
    </submittedName>
</protein>
<dbReference type="EMBL" id="JBHMAF010000159">
    <property type="protein sequence ID" value="MFB9760626.1"/>
    <property type="molecule type" value="Genomic_DNA"/>
</dbReference>
<keyword evidence="9" id="KW-1185">Reference proteome</keyword>
<evidence type="ECO:0000259" key="7">
    <source>
        <dbReference type="PROSITE" id="PS50850"/>
    </source>
</evidence>
<evidence type="ECO:0000256" key="3">
    <source>
        <dbReference type="ARBA" id="ARBA00022692"/>
    </source>
</evidence>
<evidence type="ECO:0000256" key="5">
    <source>
        <dbReference type="ARBA" id="ARBA00023136"/>
    </source>
</evidence>
<accession>A0ABV5WKK6</accession>
<name>A0ABV5WKK6_9BACI</name>
<dbReference type="RefSeq" id="WP_379950923.1">
    <property type="nucleotide sequence ID" value="NZ_JBHMAF010000159.1"/>
</dbReference>
<dbReference type="SUPFAM" id="SSF103473">
    <property type="entry name" value="MFS general substrate transporter"/>
    <property type="match status" value="1"/>
</dbReference>
<evidence type="ECO:0000256" key="2">
    <source>
        <dbReference type="ARBA" id="ARBA00022448"/>
    </source>
</evidence>
<feature type="transmembrane region" description="Helical" evidence="6">
    <location>
        <begin position="99"/>
        <end position="124"/>
    </location>
</feature>
<keyword evidence="4 6" id="KW-1133">Transmembrane helix</keyword>
<evidence type="ECO:0000256" key="4">
    <source>
        <dbReference type="ARBA" id="ARBA00022989"/>
    </source>
</evidence>
<feature type="transmembrane region" description="Helical" evidence="6">
    <location>
        <begin position="136"/>
        <end position="159"/>
    </location>
</feature>
<dbReference type="PROSITE" id="PS50850">
    <property type="entry name" value="MFS"/>
    <property type="match status" value="1"/>
</dbReference>
<keyword evidence="2" id="KW-0813">Transport</keyword>
<organism evidence="8 9">
    <name type="scientific">Ectobacillus funiculus</name>
    <dbReference type="NCBI Taxonomy" id="137993"/>
    <lineage>
        <taxon>Bacteria</taxon>
        <taxon>Bacillati</taxon>
        <taxon>Bacillota</taxon>
        <taxon>Bacilli</taxon>
        <taxon>Bacillales</taxon>
        <taxon>Bacillaceae</taxon>
        <taxon>Ectobacillus</taxon>
    </lineage>
</organism>